<dbReference type="InterPro" id="IPR003726">
    <property type="entry name" value="HCY_dom"/>
</dbReference>
<feature type="binding site" evidence="3">
    <location>
        <position position="220"/>
    </location>
    <ligand>
        <name>Zn(2+)</name>
        <dbReference type="ChEBI" id="CHEBI:29105"/>
    </ligand>
</feature>
<proteinExistence type="predicted"/>
<evidence type="ECO:0000313" key="5">
    <source>
        <dbReference type="EMBL" id="SFR42613.1"/>
    </source>
</evidence>
<dbReference type="EMBL" id="FOYO01000001">
    <property type="protein sequence ID" value="SFR42613.1"/>
    <property type="molecule type" value="Genomic_DNA"/>
</dbReference>
<reference evidence="6" key="1">
    <citation type="submission" date="2016-10" db="EMBL/GenBank/DDBJ databases">
        <authorList>
            <person name="Varghese N."/>
            <person name="Submissions S."/>
        </authorList>
    </citation>
    <scope>NUCLEOTIDE SEQUENCE [LARGE SCALE GENOMIC DNA]</scope>
    <source>
        <strain evidence="6">DSM 26921</strain>
    </source>
</reference>
<sequence>MKLPHQSDCRYLAWTGMETDLIFKAGIDLPGFASFPLLQDPKMRRVIESYAREQIQLAARHGLGCVLESATWMANLDRAASLGYDASNLVDINRDAIALLADVREQSGAPKVLISANIGPRDDAYAPSDIMSAEDAEHYHTAQIESLVGTAVDMLSAYTFSNSPEAIGFVRSGRKAGFPSVVAFTVETDGRLPTGQTIDAAISVVDAATDEGAAYFMVNCAHPDHFSDTLTGNSRLAGIVVNASRCSHAELNEATQLDEGDPSELGEQIAALVADFPSIRVIGGCCGTDMRHLEEMASRVGGMT</sequence>
<dbReference type="STRING" id="670154.SAMN04488002_1611"/>
<dbReference type="GO" id="GO:0008168">
    <property type="term" value="F:methyltransferase activity"/>
    <property type="evidence" value="ECO:0007669"/>
    <property type="project" value="UniProtKB-UniRule"/>
</dbReference>
<dbReference type="SUPFAM" id="SSF82282">
    <property type="entry name" value="Homocysteine S-methyltransferase"/>
    <property type="match status" value="1"/>
</dbReference>
<keyword evidence="2 3" id="KW-0808">Transferase</keyword>
<dbReference type="OrthoDB" id="9803687at2"/>
<gene>
    <name evidence="5" type="ORF">SAMN04488002_1611</name>
</gene>
<dbReference type="Pfam" id="PF02574">
    <property type="entry name" value="S-methyl_trans"/>
    <property type="match status" value="1"/>
</dbReference>
<evidence type="ECO:0000256" key="1">
    <source>
        <dbReference type="ARBA" id="ARBA00022603"/>
    </source>
</evidence>
<keyword evidence="3" id="KW-0479">Metal-binding</keyword>
<dbReference type="PANTHER" id="PTHR11103:SF18">
    <property type="entry name" value="SLR1189 PROTEIN"/>
    <property type="match status" value="1"/>
</dbReference>
<name>A0A1I6GK86_9RHOB</name>
<comment type="cofactor">
    <cofactor evidence="3">
        <name>Zn(2+)</name>
        <dbReference type="ChEBI" id="CHEBI:29105"/>
    </cofactor>
</comment>
<dbReference type="Proteomes" id="UP000199658">
    <property type="component" value="Unassembled WGS sequence"/>
</dbReference>
<protein>
    <submittedName>
        <fullName evidence="5">Homocysteine S-methyltransferase</fullName>
    </submittedName>
</protein>
<organism evidence="5 6">
    <name type="scientific">Litoreibacter janthinus</name>
    <dbReference type="NCBI Taxonomy" id="670154"/>
    <lineage>
        <taxon>Bacteria</taxon>
        <taxon>Pseudomonadati</taxon>
        <taxon>Pseudomonadota</taxon>
        <taxon>Alphaproteobacteria</taxon>
        <taxon>Rhodobacterales</taxon>
        <taxon>Roseobacteraceae</taxon>
        <taxon>Litoreibacter</taxon>
    </lineage>
</organism>
<dbReference type="Gene3D" id="3.20.20.330">
    <property type="entry name" value="Homocysteine-binding-like domain"/>
    <property type="match status" value="1"/>
</dbReference>
<dbReference type="GO" id="GO:0046872">
    <property type="term" value="F:metal ion binding"/>
    <property type="evidence" value="ECO:0007669"/>
    <property type="project" value="UniProtKB-KW"/>
</dbReference>
<keyword evidence="6" id="KW-1185">Reference proteome</keyword>
<dbReference type="PANTHER" id="PTHR11103">
    <property type="entry name" value="SLR1189 PROTEIN"/>
    <property type="match status" value="1"/>
</dbReference>
<dbReference type="GO" id="GO:0032259">
    <property type="term" value="P:methylation"/>
    <property type="evidence" value="ECO:0007669"/>
    <property type="project" value="UniProtKB-KW"/>
</dbReference>
<feature type="binding site" evidence="3">
    <location>
        <position position="286"/>
    </location>
    <ligand>
        <name>Zn(2+)</name>
        <dbReference type="ChEBI" id="CHEBI:29105"/>
    </ligand>
</feature>
<evidence type="ECO:0000256" key="3">
    <source>
        <dbReference type="PROSITE-ProRule" id="PRU00333"/>
    </source>
</evidence>
<keyword evidence="1 3" id="KW-0489">Methyltransferase</keyword>
<feature type="domain" description="Hcy-binding" evidence="4">
    <location>
        <begin position="1"/>
        <end position="300"/>
    </location>
</feature>
<feature type="binding site" evidence="3">
    <location>
        <position position="285"/>
    </location>
    <ligand>
        <name>Zn(2+)</name>
        <dbReference type="ChEBI" id="CHEBI:29105"/>
    </ligand>
</feature>
<evidence type="ECO:0000259" key="4">
    <source>
        <dbReference type="PROSITE" id="PS50970"/>
    </source>
</evidence>
<dbReference type="RefSeq" id="WP_090214862.1">
    <property type="nucleotide sequence ID" value="NZ_FOYO01000001.1"/>
</dbReference>
<dbReference type="PROSITE" id="PS50970">
    <property type="entry name" value="HCY"/>
    <property type="match status" value="1"/>
</dbReference>
<dbReference type="InterPro" id="IPR036589">
    <property type="entry name" value="HCY_dom_sf"/>
</dbReference>
<dbReference type="AlphaFoldDB" id="A0A1I6GK86"/>
<evidence type="ECO:0000313" key="6">
    <source>
        <dbReference type="Proteomes" id="UP000199658"/>
    </source>
</evidence>
<evidence type="ECO:0000256" key="2">
    <source>
        <dbReference type="ARBA" id="ARBA00022679"/>
    </source>
</evidence>
<accession>A0A1I6GK86</accession>
<keyword evidence="3" id="KW-0862">Zinc</keyword>